<keyword evidence="3" id="KW-1185">Reference proteome</keyword>
<dbReference type="RefSeq" id="XP_003064430.1">
    <property type="nucleotide sequence ID" value="XM_003064384.1"/>
</dbReference>
<dbReference type="GeneID" id="9690035"/>
<protein>
    <submittedName>
        <fullName evidence="2">Predicted protein</fullName>
    </submittedName>
</protein>
<dbReference type="AlphaFoldDB" id="C1N9C5"/>
<dbReference type="KEGG" id="mpp:MICPUCDRAFT_49250"/>
<gene>
    <name evidence="2" type="ORF">MICPUCDRAFT_49250</name>
</gene>
<reference evidence="2 3" key="1">
    <citation type="journal article" date="2009" name="Science">
        <title>Green evolution and dynamic adaptations revealed by genomes of the marine picoeukaryotes Micromonas.</title>
        <authorList>
            <person name="Worden A.Z."/>
            <person name="Lee J.H."/>
            <person name="Mock T."/>
            <person name="Rouze P."/>
            <person name="Simmons M.P."/>
            <person name="Aerts A.L."/>
            <person name="Allen A.E."/>
            <person name="Cuvelier M.L."/>
            <person name="Derelle E."/>
            <person name="Everett M.V."/>
            <person name="Foulon E."/>
            <person name="Grimwood J."/>
            <person name="Gundlach H."/>
            <person name="Henrissat B."/>
            <person name="Napoli C."/>
            <person name="McDonald S.M."/>
            <person name="Parker M.S."/>
            <person name="Rombauts S."/>
            <person name="Salamov A."/>
            <person name="Von Dassow P."/>
            <person name="Badger J.H."/>
            <person name="Coutinho P.M."/>
            <person name="Demir E."/>
            <person name="Dubchak I."/>
            <person name="Gentemann C."/>
            <person name="Eikrem W."/>
            <person name="Gready J.E."/>
            <person name="John U."/>
            <person name="Lanier W."/>
            <person name="Lindquist E.A."/>
            <person name="Lucas S."/>
            <person name="Mayer K.F."/>
            <person name="Moreau H."/>
            <person name="Not F."/>
            <person name="Otillar R."/>
            <person name="Panaud O."/>
            <person name="Pangilinan J."/>
            <person name="Paulsen I."/>
            <person name="Piegu B."/>
            <person name="Poliakov A."/>
            <person name="Robbens S."/>
            <person name="Schmutz J."/>
            <person name="Toulza E."/>
            <person name="Wyss T."/>
            <person name="Zelensky A."/>
            <person name="Zhou K."/>
            <person name="Armbrust E.V."/>
            <person name="Bhattacharya D."/>
            <person name="Goodenough U.W."/>
            <person name="Van de Peer Y."/>
            <person name="Grigoriev I.V."/>
        </authorList>
    </citation>
    <scope>NUCLEOTIDE SEQUENCE [LARGE SCALE GENOMIC DNA]</scope>
    <source>
        <strain evidence="2 3">CCMP1545</strain>
    </source>
</reference>
<evidence type="ECO:0000313" key="2">
    <source>
        <dbReference type="EMBL" id="EEH51335.1"/>
    </source>
</evidence>
<dbReference type="Proteomes" id="UP000001876">
    <property type="component" value="Unassembled WGS sequence"/>
</dbReference>
<proteinExistence type="predicted"/>
<accession>C1N9C5</accession>
<evidence type="ECO:0000313" key="3">
    <source>
        <dbReference type="Proteomes" id="UP000001876"/>
    </source>
</evidence>
<name>C1N9C5_MICPC</name>
<dbReference type="EMBL" id="GG663751">
    <property type="protein sequence ID" value="EEH51335.1"/>
    <property type="molecule type" value="Genomic_DNA"/>
</dbReference>
<feature type="compositionally biased region" description="Pro residues" evidence="1">
    <location>
        <begin position="78"/>
        <end position="87"/>
    </location>
</feature>
<feature type="region of interest" description="Disordered" evidence="1">
    <location>
        <begin position="131"/>
        <end position="154"/>
    </location>
</feature>
<evidence type="ECO:0000256" key="1">
    <source>
        <dbReference type="SAM" id="MobiDB-lite"/>
    </source>
</evidence>
<feature type="region of interest" description="Disordered" evidence="1">
    <location>
        <begin position="76"/>
        <end position="96"/>
    </location>
</feature>
<feature type="region of interest" description="Disordered" evidence="1">
    <location>
        <begin position="16"/>
        <end position="38"/>
    </location>
</feature>
<organism evidence="3">
    <name type="scientific">Micromonas pusilla (strain CCMP1545)</name>
    <name type="common">Picoplanktonic green alga</name>
    <dbReference type="NCBI Taxonomy" id="564608"/>
    <lineage>
        <taxon>Eukaryota</taxon>
        <taxon>Viridiplantae</taxon>
        <taxon>Chlorophyta</taxon>
        <taxon>Mamiellophyceae</taxon>
        <taxon>Mamiellales</taxon>
        <taxon>Mamiellaceae</taxon>
        <taxon>Micromonas</taxon>
    </lineage>
</organism>
<sequence length="435" mass="47069">MTLAFSTALCPARVRARPKIRRSSRNASRGEKKQTATTRCQQFAFDAARTQQNKTLSDLFDGATIPFSYFTTQTLFPAPEPARPPPARATKKASSSSSSSRARKKCVVFGEDGDVECELFEDSLLVVSHKTASSSPRATTTTTTTKKKKKKKKKKNGCVVFGEDGDVECELFDDSLFVSSVVPAPSPRRHNGRYHARFAPTRVDTAPAADADAFAFAASAKMPASPRWDPVASAPRARETIAPIPTSSRSRSSTVRDAFTFGTEVKRRGRARVVGGDGGGDKSPLITRYVVTDSSKNNVVTSEAFATVGVTNRRSTMTTTRDSRLVGVVNELVNRNLLDASEQCVVTWTEHPFWTSGDKQQCERDVDAIMETIAEHAVYTEACDVIDELIEVAGGDAASAVTTWCEAHPSARNAAALRAFAEQARYGSYGAAGSR</sequence>
<feature type="compositionally biased region" description="Basic residues" evidence="1">
    <location>
        <begin position="145"/>
        <end position="154"/>
    </location>
</feature>